<comment type="caution">
    <text evidence="1">The sequence shown here is derived from an EMBL/GenBank/DDBJ whole genome shotgun (WGS) entry which is preliminary data.</text>
</comment>
<gene>
    <name evidence="1" type="ORF">K9U37_09615</name>
</gene>
<name>A0ABS9YV78_9MYCO</name>
<organism evidence="1 2">
    <name type="scientific">Candidatus Mycolicibacterium alkanivorans</name>
    <dbReference type="NCBI Taxonomy" id="2954114"/>
    <lineage>
        <taxon>Bacteria</taxon>
        <taxon>Bacillati</taxon>
        <taxon>Actinomycetota</taxon>
        <taxon>Actinomycetes</taxon>
        <taxon>Mycobacteriales</taxon>
        <taxon>Mycobacteriaceae</taxon>
        <taxon>Mycolicibacterium</taxon>
    </lineage>
</organism>
<evidence type="ECO:0000313" key="1">
    <source>
        <dbReference type="EMBL" id="MCI4675133.1"/>
    </source>
</evidence>
<evidence type="ECO:0000313" key="2">
    <source>
        <dbReference type="Proteomes" id="UP001139068"/>
    </source>
</evidence>
<reference evidence="1" key="1">
    <citation type="journal article" date="2022" name="ISME J.">
        <title>Identification of active gaseous-alkane degraders at natural gas seeps.</title>
        <authorList>
            <person name="Farhan Ul Haque M."/>
            <person name="Hernandez M."/>
            <person name="Crombie A.T."/>
            <person name="Murrell J.C."/>
        </authorList>
    </citation>
    <scope>NUCLEOTIDE SEQUENCE</scope>
    <source>
        <strain evidence="1">ANDR5</strain>
    </source>
</reference>
<dbReference type="EMBL" id="JAIVFL010000001">
    <property type="protein sequence ID" value="MCI4675133.1"/>
    <property type="molecule type" value="Genomic_DNA"/>
</dbReference>
<accession>A0ABS9YV78</accession>
<keyword evidence="2" id="KW-1185">Reference proteome</keyword>
<sequence length="92" mass="9571">MSAQFASFVATSGVPTDRIGASICIASASDPAVSAPTKHDLTAANLELAGEAIVRVRGPALPRVEHRWQVVEAGPPRGDVGGLRQGVDRVRQ</sequence>
<proteinExistence type="predicted"/>
<dbReference type="RefSeq" id="WP_243071486.1">
    <property type="nucleotide sequence ID" value="NZ_JAIVFL010000001.1"/>
</dbReference>
<protein>
    <submittedName>
        <fullName evidence="1">Uncharacterized protein</fullName>
    </submittedName>
</protein>
<dbReference type="Proteomes" id="UP001139068">
    <property type="component" value="Unassembled WGS sequence"/>
</dbReference>